<gene>
    <name evidence="1" type="ORF">E3T28_10820</name>
</gene>
<comment type="caution">
    <text evidence="1">The sequence shown here is derived from an EMBL/GenBank/DDBJ whole genome shotgun (WGS) entry which is preliminary data.</text>
</comment>
<organism evidence="1 2">
    <name type="scientific">Cryobacterium sinapicolor</name>
    <dbReference type="NCBI Taxonomy" id="1259236"/>
    <lineage>
        <taxon>Bacteria</taxon>
        <taxon>Bacillati</taxon>
        <taxon>Actinomycetota</taxon>
        <taxon>Actinomycetes</taxon>
        <taxon>Micrococcales</taxon>
        <taxon>Microbacteriaceae</taxon>
        <taxon>Cryobacterium</taxon>
    </lineage>
</organism>
<keyword evidence="2" id="KW-1185">Reference proteome</keyword>
<protein>
    <submittedName>
        <fullName evidence="1">Uncharacterized protein</fullName>
    </submittedName>
</protein>
<name>A0ABY2J387_9MICO</name>
<dbReference type="Proteomes" id="UP000297853">
    <property type="component" value="Unassembled WGS sequence"/>
</dbReference>
<accession>A0ABY2J387</accession>
<sequence length="275" mass="30123">MTEPLVIAGAIASAPVVLDAYKRLLGPSLDLMGDGIKRGLLNRRSNIHRVAERADAKTNTHGPGAVPPRVAADVFDKAQWADDEFVAEYLSGVLASSRSEDGRDDRGIVWTSLVGRLSSDSLRLHYAIYSALRAKVLGKDVEVMSQWIQKYLVLNYYDLLPGLEFGFGQVGIRRLLDAAYVLEREGLISGMTHGSAEHFTGQPFGMYSLPNFGDIFMTATTIEGCNLFLYGHGYGDTWASAIADEERDFPIWPDIAPSLGSIPAVWLDELPTRSS</sequence>
<dbReference type="RefSeq" id="WP_134430830.1">
    <property type="nucleotide sequence ID" value="NZ_SOGQ01000054.1"/>
</dbReference>
<reference evidence="1 2" key="1">
    <citation type="submission" date="2019-03" db="EMBL/GenBank/DDBJ databases">
        <title>Genomics of glacier-inhabiting Cryobacterium strains.</title>
        <authorList>
            <person name="Liu Q."/>
            <person name="Xin Y.-H."/>
        </authorList>
    </citation>
    <scope>NUCLEOTIDE SEQUENCE [LARGE SCALE GENOMIC DNA]</scope>
    <source>
        <strain evidence="1 2">TMT1-23-1</strain>
    </source>
</reference>
<evidence type="ECO:0000313" key="2">
    <source>
        <dbReference type="Proteomes" id="UP000297853"/>
    </source>
</evidence>
<dbReference type="EMBL" id="SOGQ01000054">
    <property type="protein sequence ID" value="TFC98523.1"/>
    <property type="molecule type" value="Genomic_DNA"/>
</dbReference>
<proteinExistence type="predicted"/>
<evidence type="ECO:0000313" key="1">
    <source>
        <dbReference type="EMBL" id="TFC98523.1"/>
    </source>
</evidence>